<dbReference type="Proteomes" id="UP000030764">
    <property type="component" value="Unassembled WGS sequence"/>
</dbReference>
<evidence type="ECO:0000313" key="2">
    <source>
        <dbReference type="EMBL" id="KFD65146.1"/>
    </source>
</evidence>
<dbReference type="AlphaFoldDB" id="A0A085N6Q0"/>
<feature type="non-terminal residue" evidence="2">
    <location>
        <position position="1"/>
    </location>
</feature>
<dbReference type="EMBL" id="KL363184">
    <property type="protein sequence ID" value="KFD58514.1"/>
    <property type="molecule type" value="Genomic_DNA"/>
</dbReference>
<proteinExistence type="predicted"/>
<reference evidence="2 3" key="1">
    <citation type="journal article" date="2014" name="Nat. Genet.">
        <title>Genome and transcriptome of the porcine whipworm Trichuris suis.</title>
        <authorList>
            <person name="Jex A.R."/>
            <person name="Nejsum P."/>
            <person name="Schwarz E.M."/>
            <person name="Hu L."/>
            <person name="Young N.D."/>
            <person name="Hall R.S."/>
            <person name="Korhonen P.K."/>
            <person name="Liao S."/>
            <person name="Thamsborg S."/>
            <person name="Xia J."/>
            <person name="Xu P."/>
            <person name="Wang S."/>
            <person name="Scheerlinck J.P."/>
            <person name="Hofmann A."/>
            <person name="Sternberg P.W."/>
            <person name="Wang J."/>
            <person name="Gasser R.B."/>
        </authorList>
    </citation>
    <scope>NUCLEOTIDE SEQUENCE [LARGE SCALE GENOMIC DNA]</scope>
    <source>
        <strain evidence="2">DCEP-RM93F</strain>
        <strain evidence="1">DCEP-RM93M</strain>
    </source>
</reference>
<name>A0A085N6Q0_9BILA</name>
<organism evidence="2">
    <name type="scientific">Trichuris suis</name>
    <name type="common">pig whipworm</name>
    <dbReference type="NCBI Taxonomy" id="68888"/>
    <lineage>
        <taxon>Eukaryota</taxon>
        <taxon>Metazoa</taxon>
        <taxon>Ecdysozoa</taxon>
        <taxon>Nematoda</taxon>
        <taxon>Enoplea</taxon>
        <taxon>Dorylaimia</taxon>
        <taxon>Trichinellida</taxon>
        <taxon>Trichuridae</taxon>
        <taxon>Trichuris</taxon>
    </lineage>
</organism>
<dbReference type="EMBL" id="KL367544">
    <property type="protein sequence ID" value="KFD65146.1"/>
    <property type="molecule type" value="Genomic_DNA"/>
</dbReference>
<evidence type="ECO:0000313" key="1">
    <source>
        <dbReference type="EMBL" id="KFD58514.1"/>
    </source>
</evidence>
<sequence length="93" mass="11132">EISLEPLHLLPHFSYRHDRWPMWCSTKHHCSKQMDLFVQTQLHRSHQAQRFHAFRSLDTRDRTTSLALCPLELKPYKYPAYRSGSIFPSKHSL</sequence>
<gene>
    <name evidence="1" type="ORF">M513_00740</name>
    <name evidence="2" type="ORF">M514_00740</name>
</gene>
<accession>A0A085N6Q0</accession>
<feature type="non-terminal residue" evidence="2">
    <location>
        <position position="93"/>
    </location>
</feature>
<protein>
    <submittedName>
        <fullName evidence="2">Uncharacterized protein</fullName>
    </submittedName>
</protein>
<dbReference type="Proteomes" id="UP000030758">
    <property type="component" value="Unassembled WGS sequence"/>
</dbReference>
<evidence type="ECO:0000313" key="3">
    <source>
        <dbReference type="Proteomes" id="UP000030764"/>
    </source>
</evidence>
<keyword evidence="3" id="KW-1185">Reference proteome</keyword>